<feature type="compositionally biased region" description="Basic and acidic residues" evidence="3">
    <location>
        <begin position="274"/>
        <end position="290"/>
    </location>
</feature>
<comment type="similarity">
    <text evidence="1 2">Belongs to the small heat shock protein (HSP20) family.</text>
</comment>
<name>A0A3B4XRK4_SERLL</name>
<dbReference type="AlphaFoldDB" id="A0A3B4XRK4"/>
<dbReference type="Pfam" id="PF00011">
    <property type="entry name" value="HSP20"/>
    <property type="match status" value="1"/>
</dbReference>
<feature type="domain" description="SHSP" evidence="4">
    <location>
        <begin position="78"/>
        <end position="186"/>
    </location>
</feature>
<dbReference type="PRINTS" id="PR00299">
    <property type="entry name" value="ACRYSTALLIN"/>
</dbReference>
<feature type="region of interest" description="Disordered" evidence="3">
    <location>
        <begin position="189"/>
        <end position="362"/>
    </location>
</feature>
<reference evidence="5" key="2">
    <citation type="submission" date="2025-09" db="UniProtKB">
        <authorList>
            <consortium name="Ensembl"/>
        </authorList>
    </citation>
    <scope>IDENTIFICATION</scope>
</reference>
<evidence type="ECO:0000313" key="5">
    <source>
        <dbReference type="Ensembl" id="ENSSLDP00000019246.1"/>
    </source>
</evidence>
<feature type="compositionally biased region" description="Acidic residues" evidence="3">
    <location>
        <begin position="326"/>
        <end position="337"/>
    </location>
</feature>
<dbReference type="GeneID" id="111663053"/>
<dbReference type="InterPro" id="IPR008978">
    <property type="entry name" value="HSP20-like_chaperone"/>
</dbReference>
<feature type="compositionally biased region" description="Basic and acidic residues" evidence="3">
    <location>
        <begin position="221"/>
        <end position="238"/>
    </location>
</feature>
<reference evidence="5" key="1">
    <citation type="submission" date="2025-08" db="UniProtKB">
        <authorList>
            <consortium name="Ensembl"/>
        </authorList>
    </citation>
    <scope>IDENTIFICATION</scope>
</reference>
<dbReference type="GO" id="GO:0042026">
    <property type="term" value="P:protein refolding"/>
    <property type="evidence" value="ECO:0007669"/>
    <property type="project" value="TreeGrafter"/>
</dbReference>
<dbReference type="PANTHER" id="PTHR45640">
    <property type="entry name" value="HEAT SHOCK PROTEIN HSP-12.2-RELATED"/>
    <property type="match status" value="1"/>
</dbReference>
<accession>A0A3B4XRK4</accession>
<evidence type="ECO:0000259" key="4">
    <source>
        <dbReference type="PROSITE" id="PS01031"/>
    </source>
</evidence>
<dbReference type="GO" id="GO:0051082">
    <property type="term" value="F:unfolded protein binding"/>
    <property type="evidence" value="ECO:0007669"/>
    <property type="project" value="TreeGrafter"/>
</dbReference>
<dbReference type="OrthoDB" id="1431247at2759"/>
<proteinExistence type="inferred from homology"/>
<dbReference type="RefSeq" id="XP_023272869.1">
    <property type="nucleotide sequence ID" value="XM_023417101.1"/>
</dbReference>
<dbReference type="GeneTree" id="ENSGT00940000155882"/>
<dbReference type="GO" id="GO:0005634">
    <property type="term" value="C:nucleus"/>
    <property type="evidence" value="ECO:0007669"/>
    <property type="project" value="TreeGrafter"/>
</dbReference>
<dbReference type="Gene3D" id="2.60.40.790">
    <property type="match status" value="1"/>
</dbReference>
<feature type="compositionally biased region" description="Polar residues" evidence="3">
    <location>
        <begin position="338"/>
        <end position="347"/>
    </location>
</feature>
<dbReference type="KEGG" id="slal:111663053"/>
<feature type="compositionally biased region" description="Basic and acidic residues" evidence="3">
    <location>
        <begin position="247"/>
        <end position="263"/>
    </location>
</feature>
<dbReference type="GO" id="GO:0009408">
    <property type="term" value="P:response to heat"/>
    <property type="evidence" value="ECO:0007669"/>
    <property type="project" value="TreeGrafter"/>
</dbReference>
<feature type="compositionally biased region" description="Acidic residues" evidence="3">
    <location>
        <begin position="189"/>
        <end position="207"/>
    </location>
</feature>
<dbReference type="PANTHER" id="PTHR45640:SF7">
    <property type="entry name" value="HEAT SHOCK PROTEIN BETA-1"/>
    <property type="match status" value="1"/>
</dbReference>
<organism evidence="5 6">
    <name type="scientific">Seriola lalandi dorsalis</name>
    <dbReference type="NCBI Taxonomy" id="1841481"/>
    <lineage>
        <taxon>Eukaryota</taxon>
        <taxon>Metazoa</taxon>
        <taxon>Chordata</taxon>
        <taxon>Craniata</taxon>
        <taxon>Vertebrata</taxon>
        <taxon>Euteleostomi</taxon>
        <taxon>Actinopterygii</taxon>
        <taxon>Neopterygii</taxon>
        <taxon>Teleostei</taxon>
        <taxon>Neoteleostei</taxon>
        <taxon>Acanthomorphata</taxon>
        <taxon>Carangaria</taxon>
        <taxon>Carangiformes</taxon>
        <taxon>Carangidae</taxon>
        <taxon>Seriola</taxon>
    </lineage>
</organism>
<evidence type="ECO:0000256" key="1">
    <source>
        <dbReference type="PROSITE-ProRule" id="PRU00285"/>
    </source>
</evidence>
<dbReference type="InterPro" id="IPR001436">
    <property type="entry name" value="Alpha-crystallin/sHSP_animal"/>
</dbReference>
<dbReference type="Ensembl" id="ENSSLDT00000019892.1">
    <property type="protein sequence ID" value="ENSSLDP00000019246.1"/>
    <property type="gene ID" value="ENSSLDG00000015096.1"/>
</dbReference>
<dbReference type="Proteomes" id="UP000261360">
    <property type="component" value="Unplaced"/>
</dbReference>
<evidence type="ECO:0000313" key="6">
    <source>
        <dbReference type="Proteomes" id="UP000261360"/>
    </source>
</evidence>
<dbReference type="PROSITE" id="PS01031">
    <property type="entry name" value="SHSP"/>
    <property type="match status" value="1"/>
</dbReference>
<dbReference type="GO" id="GO:0005737">
    <property type="term" value="C:cytoplasm"/>
    <property type="evidence" value="ECO:0007669"/>
    <property type="project" value="TreeGrafter"/>
</dbReference>
<dbReference type="GO" id="GO:0043066">
    <property type="term" value="P:negative regulation of apoptotic process"/>
    <property type="evidence" value="ECO:0007669"/>
    <property type="project" value="TreeGrafter"/>
</dbReference>
<evidence type="ECO:0000256" key="2">
    <source>
        <dbReference type="RuleBase" id="RU003616"/>
    </source>
</evidence>
<dbReference type="SUPFAM" id="SSF49764">
    <property type="entry name" value="HSP20-like chaperones"/>
    <property type="match status" value="1"/>
</dbReference>
<dbReference type="InterPro" id="IPR002068">
    <property type="entry name" value="A-crystallin/Hsp20_dom"/>
</dbReference>
<protein>
    <submittedName>
        <fullName evidence="5">Si:dkey-1k23.3</fullName>
    </submittedName>
</protein>
<keyword evidence="6" id="KW-1185">Reference proteome</keyword>
<evidence type="ECO:0000256" key="3">
    <source>
        <dbReference type="SAM" id="MobiDB-lite"/>
    </source>
</evidence>
<sequence>MSEQATTELSCGEYGRGGPWYPLRKWWQSSRLFNQDVGLPPFLEPGDPWWMNVDWLQRSLAASAWPGYIPAPLFVPYISGSMHHPSQKIIKEQYKWRVSLDVAHFSPSEICLSVKDGFLEVGGKHEERPDEHGFIARCFTRKYRLPAEIDATKIMSTLSVDGILTVEAPVPETSVPAAIIIPIKMEMDATGEQEEEHEKEETPETEPDSSSVPEAPEFLPAEDHGEESPLEVHGDEAHPGSATAGLQEHEERREQEEETHEQPAGESLPSVSADDGKGTESLHESSEQHESVGSQESPDPDMSKEPEQEEPAVDVEIQLMAGSGEAAEEITQPEEPEQGQSPLSEVPSQELEAPDIKQVHIE</sequence>